<organism evidence="2 3">
    <name type="scientific">Ramlibacter lithotrophicus</name>
    <dbReference type="NCBI Taxonomy" id="2606681"/>
    <lineage>
        <taxon>Bacteria</taxon>
        <taxon>Pseudomonadati</taxon>
        <taxon>Pseudomonadota</taxon>
        <taxon>Betaproteobacteria</taxon>
        <taxon>Burkholderiales</taxon>
        <taxon>Comamonadaceae</taxon>
        <taxon>Ramlibacter</taxon>
    </lineage>
</organism>
<feature type="transmembrane region" description="Helical" evidence="1">
    <location>
        <begin position="219"/>
        <end position="240"/>
    </location>
</feature>
<feature type="transmembrane region" description="Helical" evidence="1">
    <location>
        <begin position="72"/>
        <end position="92"/>
    </location>
</feature>
<comment type="caution">
    <text evidence="2">The sequence shown here is derived from an EMBL/GenBank/DDBJ whole genome shotgun (WGS) entry which is preliminary data.</text>
</comment>
<accession>A0A7X6DCJ2</accession>
<reference evidence="2 3" key="1">
    <citation type="journal article" date="2020" name="Nature">
        <title>Bacterial chemolithoautotrophy via manganese oxidation.</title>
        <authorList>
            <person name="Yu H."/>
            <person name="Leadbetter J.R."/>
        </authorList>
    </citation>
    <scope>NUCLEOTIDE SEQUENCE [LARGE SCALE GENOMIC DNA]</scope>
    <source>
        <strain evidence="2 3">RBP-1</strain>
    </source>
</reference>
<keyword evidence="1" id="KW-0472">Membrane</keyword>
<evidence type="ECO:0000256" key="1">
    <source>
        <dbReference type="SAM" id="Phobius"/>
    </source>
</evidence>
<keyword evidence="1" id="KW-1133">Transmembrane helix</keyword>
<keyword evidence="3" id="KW-1185">Reference proteome</keyword>
<keyword evidence="1" id="KW-0812">Transmembrane</keyword>
<evidence type="ECO:0000313" key="2">
    <source>
        <dbReference type="EMBL" id="NKE64618.1"/>
    </source>
</evidence>
<feature type="transmembrane region" description="Helical" evidence="1">
    <location>
        <begin position="123"/>
        <end position="146"/>
    </location>
</feature>
<dbReference type="EMBL" id="VTOX01000001">
    <property type="protein sequence ID" value="NKE64618.1"/>
    <property type="molecule type" value="Genomic_DNA"/>
</dbReference>
<gene>
    <name evidence="2" type="ORF">RAMLITH_02185</name>
</gene>
<evidence type="ECO:0000313" key="3">
    <source>
        <dbReference type="Proteomes" id="UP000521868"/>
    </source>
</evidence>
<feature type="transmembrane region" description="Helical" evidence="1">
    <location>
        <begin position="166"/>
        <end position="191"/>
    </location>
</feature>
<dbReference type="Pfam" id="PF09955">
    <property type="entry name" value="DUF2189"/>
    <property type="match status" value="1"/>
</dbReference>
<proteinExistence type="predicted"/>
<sequence length="272" mass="29463">MTVPVEPAAPEATPRPAEVRQLLPVRLTDPLRWLRGGWGDLRAAPGIALFYGVCFWLMAVTLQAVFRNKPEYTISFVSGCFLVGPFLALGLYEVSRRREQGLPQSLGASLTCWEGHLGSMGMLVLVLLLLELLWGRASLVVFAVFFNTGMPTTASVVQAVFNPKNWQFIGVYLLVGWVFAALVFSTCVVALPMILDRDTDAITAGLASMQVVALRTGPMVVWGALIVALVLGAMLLPWAAGLLVVGPWLGHASWHAYRGSFAWRPAGTITPA</sequence>
<protein>
    <submittedName>
        <fullName evidence="2">DUF2189 domain-containing protein</fullName>
    </submittedName>
</protein>
<name>A0A7X6DCJ2_9BURK</name>
<dbReference type="Proteomes" id="UP000521868">
    <property type="component" value="Unassembled WGS sequence"/>
</dbReference>
<dbReference type="AlphaFoldDB" id="A0A7X6DCJ2"/>
<feature type="transmembrane region" description="Helical" evidence="1">
    <location>
        <begin position="43"/>
        <end position="66"/>
    </location>
</feature>
<dbReference type="InterPro" id="IPR018692">
    <property type="entry name" value="DUF2189"/>
</dbReference>